<gene>
    <name evidence="1" type="ORF">A3D53_00705</name>
</gene>
<name>A0A1F6MCD8_9BACT</name>
<dbReference type="CDD" id="cd11532">
    <property type="entry name" value="NTP-PPase_COG4997"/>
    <property type="match status" value="1"/>
</dbReference>
<dbReference type="SUPFAM" id="SSF101386">
    <property type="entry name" value="all-alpha NTP pyrophosphatases"/>
    <property type="match status" value="1"/>
</dbReference>
<proteinExistence type="predicted"/>
<protein>
    <recommendedName>
        <fullName evidence="3">Phosphoribosyl-ATP pyrophosphohydrolase</fullName>
    </recommendedName>
</protein>
<reference evidence="1 2" key="1">
    <citation type="journal article" date="2016" name="Nat. Commun.">
        <title>Thousands of microbial genomes shed light on interconnected biogeochemical processes in an aquifer system.</title>
        <authorList>
            <person name="Anantharaman K."/>
            <person name="Brown C.T."/>
            <person name="Hug L.A."/>
            <person name="Sharon I."/>
            <person name="Castelle C.J."/>
            <person name="Probst A.J."/>
            <person name="Thomas B.C."/>
            <person name="Singh A."/>
            <person name="Wilkins M.J."/>
            <person name="Karaoz U."/>
            <person name="Brodie E.L."/>
            <person name="Williams K.H."/>
            <person name="Hubbard S.S."/>
            <person name="Banfield J.F."/>
        </authorList>
    </citation>
    <scope>NUCLEOTIDE SEQUENCE [LARGE SCALE GENOMIC DNA]</scope>
</reference>
<dbReference type="AlphaFoldDB" id="A0A1F6MCD8"/>
<dbReference type="InterPro" id="IPR038735">
    <property type="entry name" value="MSMEG_1276-like_NTP-PPase_dom"/>
</dbReference>
<evidence type="ECO:0008006" key="3">
    <source>
        <dbReference type="Google" id="ProtNLM"/>
    </source>
</evidence>
<organism evidence="1 2">
    <name type="scientific">Candidatus Magasanikbacteria bacterium RIFCSPHIGHO2_02_FULL_45_10</name>
    <dbReference type="NCBI Taxonomy" id="1798679"/>
    <lineage>
        <taxon>Bacteria</taxon>
        <taxon>Candidatus Magasanikiibacteriota</taxon>
    </lineage>
</organism>
<sequence>MTQYNKLVRDNIPEILTQKGVPHTFRIANEKEYWRKLKEKLREEVDEFIKAETIDEIADILEVLGAIYDHQHLSVEEITRVKNDKHQKRGGFTKRIILEQS</sequence>
<dbReference type="EMBL" id="MFQA01000007">
    <property type="protein sequence ID" value="OGH69284.1"/>
    <property type="molecule type" value="Genomic_DNA"/>
</dbReference>
<comment type="caution">
    <text evidence="1">The sequence shown here is derived from an EMBL/GenBank/DDBJ whole genome shotgun (WGS) entry which is preliminary data.</text>
</comment>
<dbReference type="Proteomes" id="UP000176413">
    <property type="component" value="Unassembled WGS sequence"/>
</dbReference>
<accession>A0A1F6MCD8</accession>
<evidence type="ECO:0000313" key="2">
    <source>
        <dbReference type="Proteomes" id="UP000176413"/>
    </source>
</evidence>
<evidence type="ECO:0000313" key="1">
    <source>
        <dbReference type="EMBL" id="OGH69284.1"/>
    </source>
</evidence>